<evidence type="ECO:0000313" key="3">
    <source>
        <dbReference type="EMBL" id="PSL48419.1"/>
    </source>
</evidence>
<evidence type="ECO:0000256" key="1">
    <source>
        <dbReference type="SAM" id="MobiDB-lite"/>
    </source>
</evidence>
<name>A0A2P8HQC7_9BACI</name>
<proteinExistence type="predicted"/>
<sequence>MKKSVIALTVPFFAAALLTACGNGEDVEEPDATADENGEETEENMDDEADDDVEEAADPAEEEEPEIDEAELESALSDLDGVEDVVAQLTDGTIILDVTVSDADVDTDALADDIADEADNELEDAYTYDIVFIHEGEDIDAVVIENEDLDDVDEDEDTEAEEAAEDDE</sequence>
<feature type="region of interest" description="Disordered" evidence="1">
    <location>
        <begin position="24"/>
        <end position="70"/>
    </location>
</feature>
<comment type="caution">
    <text evidence="3">The sequence shown here is derived from an EMBL/GenBank/DDBJ whole genome shotgun (WGS) entry which is preliminary data.</text>
</comment>
<feature type="signal peptide" evidence="2">
    <location>
        <begin position="1"/>
        <end position="22"/>
    </location>
</feature>
<dbReference type="PROSITE" id="PS51257">
    <property type="entry name" value="PROKAR_LIPOPROTEIN"/>
    <property type="match status" value="1"/>
</dbReference>
<reference evidence="3 4" key="1">
    <citation type="submission" date="2018-03" db="EMBL/GenBank/DDBJ databases">
        <title>Genomic Encyclopedia of Type Strains, Phase III (KMG-III): the genomes of soil and plant-associated and newly described type strains.</title>
        <authorList>
            <person name="Whitman W."/>
        </authorList>
    </citation>
    <scope>NUCLEOTIDE SEQUENCE [LARGE SCALE GENOMIC DNA]</scope>
    <source>
        <strain evidence="3 4">CGMCC 1.07653</strain>
    </source>
</reference>
<dbReference type="RefSeq" id="WP_106587990.1">
    <property type="nucleotide sequence ID" value="NZ_PYAV01000004.1"/>
</dbReference>
<dbReference type="EMBL" id="PYAV01000004">
    <property type="protein sequence ID" value="PSL48419.1"/>
    <property type="molecule type" value="Genomic_DNA"/>
</dbReference>
<feature type="chain" id="PRO_5015181832" description="YusW-like protein" evidence="2">
    <location>
        <begin position="23"/>
        <end position="168"/>
    </location>
</feature>
<organism evidence="3 4">
    <name type="scientific">Salsuginibacillus halophilus</name>
    <dbReference type="NCBI Taxonomy" id="517424"/>
    <lineage>
        <taxon>Bacteria</taxon>
        <taxon>Bacillati</taxon>
        <taxon>Bacillota</taxon>
        <taxon>Bacilli</taxon>
        <taxon>Bacillales</taxon>
        <taxon>Bacillaceae</taxon>
        <taxon>Salsuginibacillus</taxon>
    </lineage>
</organism>
<gene>
    <name evidence="3" type="ORF">B0H94_10419</name>
</gene>
<evidence type="ECO:0008006" key="5">
    <source>
        <dbReference type="Google" id="ProtNLM"/>
    </source>
</evidence>
<protein>
    <recommendedName>
        <fullName evidence="5">YusW-like protein</fullName>
    </recommendedName>
</protein>
<feature type="compositionally biased region" description="Acidic residues" evidence="1">
    <location>
        <begin position="25"/>
        <end position="70"/>
    </location>
</feature>
<dbReference type="Proteomes" id="UP000242310">
    <property type="component" value="Unassembled WGS sequence"/>
</dbReference>
<accession>A0A2P8HQC7</accession>
<feature type="region of interest" description="Disordered" evidence="1">
    <location>
        <begin position="147"/>
        <end position="168"/>
    </location>
</feature>
<keyword evidence="2" id="KW-0732">Signal</keyword>
<dbReference type="AlphaFoldDB" id="A0A2P8HQC7"/>
<keyword evidence="4" id="KW-1185">Reference proteome</keyword>
<evidence type="ECO:0000313" key="4">
    <source>
        <dbReference type="Proteomes" id="UP000242310"/>
    </source>
</evidence>
<evidence type="ECO:0000256" key="2">
    <source>
        <dbReference type="SAM" id="SignalP"/>
    </source>
</evidence>